<keyword evidence="4" id="KW-1185">Reference proteome</keyword>
<dbReference type="AlphaFoldDB" id="A0A8K0X2S9"/>
<feature type="region of interest" description="Disordered" evidence="1">
    <location>
        <begin position="48"/>
        <end position="90"/>
    </location>
</feature>
<dbReference type="SMART" id="SM00325">
    <property type="entry name" value="RhoGEF"/>
    <property type="match status" value="1"/>
</dbReference>
<comment type="caution">
    <text evidence="3">The sequence shown here is derived from an EMBL/GenBank/DDBJ whole genome shotgun (WGS) entry which is preliminary data.</text>
</comment>
<feature type="compositionally biased region" description="Polar residues" evidence="1">
    <location>
        <begin position="119"/>
        <end position="136"/>
    </location>
</feature>
<feature type="region of interest" description="Disordered" evidence="1">
    <location>
        <begin position="353"/>
        <end position="374"/>
    </location>
</feature>
<dbReference type="EMBL" id="JAGPXD010000004">
    <property type="protein sequence ID" value="KAH7358760.1"/>
    <property type="molecule type" value="Genomic_DNA"/>
</dbReference>
<feature type="domain" description="DH" evidence="2">
    <location>
        <begin position="282"/>
        <end position="528"/>
    </location>
</feature>
<gene>
    <name evidence="3" type="ORF">B0T11DRAFT_107767</name>
</gene>
<dbReference type="Gene3D" id="2.30.29.30">
    <property type="entry name" value="Pleckstrin-homology domain (PH domain)/Phosphotyrosine-binding domain (PTB)"/>
    <property type="match status" value="1"/>
</dbReference>
<dbReference type="Pfam" id="PF00621">
    <property type="entry name" value="RhoGEF"/>
    <property type="match status" value="1"/>
</dbReference>
<evidence type="ECO:0000256" key="1">
    <source>
        <dbReference type="SAM" id="MobiDB-lite"/>
    </source>
</evidence>
<feature type="compositionally biased region" description="Polar residues" evidence="1">
    <location>
        <begin position="874"/>
        <end position="883"/>
    </location>
</feature>
<dbReference type="InterPro" id="IPR011993">
    <property type="entry name" value="PH-like_dom_sf"/>
</dbReference>
<evidence type="ECO:0000313" key="4">
    <source>
        <dbReference type="Proteomes" id="UP000813385"/>
    </source>
</evidence>
<dbReference type="GO" id="GO:0005737">
    <property type="term" value="C:cytoplasm"/>
    <property type="evidence" value="ECO:0007669"/>
    <property type="project" value="TreeGrafter"/>
</dbReference>
<feature type="region of interest" description="Disordered" evidence="1">
    <location>
        <begin position="165"/>
        <end position="205"/>
    </location>
</feature>
<dbReference type="OrthoDB" id="8059989at2759"/>
<accession>A0A8K0X2S9</accession>
<feature type="region of interest" description="Disordered" evidence="1">
    <location>
        <begin position="116"/>
        <end position="141"/>
    </location>
</feature>
<dbReference type="PROSITE" id="PS50010">
    <property type="entry name" value="DH_2"/>
    <property type="match status" value="1"/>
</dbReference>
<sequence length="1005" mass="112436">MSALFLDFLVSWSWILLLRLSWTLELALRQHTRRTDIMAAVEVRPLTSHSQSSLRSTPASESDHTICRHPTHRSVDLPPPSENAGGNGEVSSYLDGLPIDGVDILNTLDSMTAFKITPASDTNPGEASPSRPSLSAHSHGRVASTYHEPFEYKTPFHKWMRTLHKRARQRPRSATPSWGPHLHLSTPSVGTRSVARSRRSHHARSSSASSYAFVAAVKSASGSLASASGVTRQRRTTSRSQAHSRTERSSRASFTAARLSEDSGFGDRTAPLDPAAADRSLQRRRILEELIYTEEGYIRDVRFLMNVYVTILASLPAISRGLRSSINHNLAEIIELHEEILGDLHRIVPDSEYTQSDASFPPRPSTANHGHRRWRSLDAVPEDKDSMSWLNDIPGLTSEAQIAGDVAKVFSRKMDRFFIYEEYGAKYEMMIMDVAMTHRTMPDWENHQRGLEVLASSLGSFNSQGYRSRKSLTIGDLLVKPIQRICKYPLLFAELLRHTPVEDDPNSHMEVESALLRLREATAEINRATNDVKMKNVLQKTWILQDRLVMPNQRIDASSRNRIRSFGHVELCGTLHVCWQTKEGVKGQYMVVLLYRDMLCLASASKVDQIYTIEACITLNSVKVEDADNGRGLQCHTAPFSWKLVFECDSQLYEIIMTACNAREQDEWRSRLEPPATEGLVDSSVYSSLYLDIKSLGTVFSKPGTVARRISIHRATTVGPKPGLCQVILKNTSTLKDSTTSLPLNTPINRSQSLLTHCKVPILAPHRGERARLEALLADVWSRDLLPFPGMTSRSRSEQIVRSSASTVMRKLSVTSIASSFTRRSNSVVSMTKMFSDDEAADGTADPRRMTSFKLARENRTMSEQEFETPPESPTKSTLPNIQDESDGRSSLSSESSHGLEMAAAVVWDKKQPLLEQNHAGATVPVFPCLPPAAIAMKKETRHKRDEEPSPKSTPCPSLVYVAPTEDRDRYQKKPRLSHKTSRRWARVGGLNKDIVVQGLRSIFR</sequence>
<dbReference type="GO" id="GO:0005085">
    <property type="term" value="F:guanyl-nucleotide exchange factor activity"/>
    <property type="evidence" value="ECO:0007669"/>
    <property type="project" value="InterPro"/>
</dbReference>
<feature type="compositionally biased region" description="Basic residues" evidence="1">
    <location>
        <begin position="195"/>
        <end position="204"/>
    </location>
</feature>
<dbReference type="SUPFAM" id="SSF50729">
    <property type="entry name" value="PH domain-like"/>
    <property type="match status" value="1"/>
</dbReference>
<proteinExistence type="predicted"/>
<dbReference type="PANTHER" id="PTHR45818:SF3">
    <property type="entry name" value="PROTEIN VAV"/>
    <property type="match status" value="1"/>
</dbReference>
<evidence type="ECO:0000313" key="3">
    <source>
        <dbReference type="EMBL" id="KAH7358760.1"/>
    </source>
</evidence>
<name>A0A8K0X2S9_9PEZI</name>
<dbReference type="InterPro" id="IPR035899">
    <property type="entry name" value="DBL_dom_sf"/>
</dbReference>
<dbReference type="SUPFAM" id="SSF48065">
    <property type="entry name" value="DBL homology domain (DH-domain)"/>
    <property type="match status" value="1"/>
</dbReference>
<dbReference type="PANTHER" id="PTHR45818">
    <property type="entry name" value="PROTEIN VAV"/>
    <property type="match status" value="1"/>
</dbReference>
<feature type="region of interest" description="Disordered" evidence="1">
    <location>
        <begin position="224"/>
        <end position="274"/>
    </location>
</feature>
<evidence type="ECO:0000259" key="2">
    <source>
        <dbReference type="PROSITE" id="PS50010"/>
    </source>
</evidence>
<dbReference type="Gene3D" id="1.20.900.10">
    <property type="entry name" value="Dbl homology (DH) domain"/>
    <property type="match status" value="1"/>
</dbReference>
<feature type="compositionally biased region" description="Polar residues" evidence="1">
    <location>
        <begin position="48"/>
        <end position="60"/>
    </location>
</feature>
<feature type="region of interest" description="Disordered" evidence="1">
    <location>
        <begin position="939"/>
        <end position="958"/>
    </location>
</feature>
<organism evidence="3 4">
    <name type="scientific">Plectosphaerella cucumerina</name>
    <dbReference type="NCBI Taxonomy" id="40658"/>
    <lineage>
        <taxon>Eukaryota</taxon>
        <taxon>Fungi</taxon>
        <taxon>Dikarya</taxon>
        <taxon>Ascomycota</taxon>
        <taxon>Pezizomycotina</taxon>
        <taxon>Sordariomycetes</taxon>
        <taxon>Hypocreomycetidae</taxon>
        <taxon>Glomerellales</taxon>
        <taxon>Plectosphaerellaceae</taxon>
        <taxon>Plectosphaerella</taxon>
    </lineage>
</organism>
<dbReference type="InterPro" id="IPR000219">
    <property type="entry name" value="DH_dom"/>
</dbReference>
<feature type="region of interest" description="Disordered" evidence="1">
    <location>
        <begin position="856"/>
        <end position="897"/>
    </location>
</feature>
<dbReference type="Proteomes" id="UP000813385">
    <property type="component" value="Unassembled WGS sequence"/>
</dbReference>
<protein>
    <submittedName>
        <fullName evidence="3">RSP protein</fullName>
    </submittedName>
</protein>
<feature type="compositionally biased region" description="Basic and acidic residues" evidence="1">
    <location>
        <begin position="939"/>
        <end position="950"/>
    </location>
</feature>
<reference evidence="3" key="1">
    <citation type="journal article" date="2021" name="Nat. Commun.">
        <title>Genetic determinants of endophytism in the Arabidopsis root mycobiome.</title>
        <authorList>
            <person name="Mesny F."/>
            <person name="Miyauchi S."/>
            <person name="Thiergart T."/>
            <person name="Pickel B."/>
            <person name="Atanasova L."/>
            <person name="Karlsson M."/>
            <person name="Huettel B."/>
            <person name="Barry K.W."/>
            <person name="Haridas S."/>
            <person name="Chen C."/>
            <person name="Bauer D."/>
            <person name="Andreopoulos W."/>
            <person name="Pangilinan J."/>
            <person name="LaButti K."/>
            <person name="Riley R."/>
            <person name="Lipzen A."/>
            <person name="Clum A."/>
            <person name="Drula E."/>
            <person name="Henrissat B."/>
            <person name="Kohler A."/>
            <person name="Grigoriev I.V."/>
            <person name="Martin F.M."/>
            <person name="Hacquard S."/>
        </authorList>
    </citation>
    <scope>NUCLEOTIDE SEQUENCE</scope>
    <source>
        <strain evidence="3">MPI-CAGE-AT-0016</strain>
    </source>
</reference>